<accession>A0AAP0L1K7</accession>
<comment type="caution">
    <text evidence="2">The sequence shown here is derived from an EMBL/GenBank/DDBJ whole genome shotgun (WGS) entry which is preliminary data.</text>
</comment>
<dbReference type="Proteomes" id="UP001420932">
    <property type="component" value="Unassembled WGS sequence"/>
</dbReference>
<feature type="region of interest" description="Disordered" evidence="1">
    <location>
        <begin position="142"/>
        <end position="197"/>
    </location>
</feature>
<feature type="compositionally biased region" description="Basic residues" evidence="1">
    <location>
        <begin position="157"/>
        <end position="178"/>
    </location>
</feature>
<protein>
    <submittedName>
        <fullName evidence="2">Uncharacterized protein</fullName>
    </submittedName>
</protein>
<gene>
    <name evidence="2" type="ORF">Syun_003598</name>
</gene>
<sequence length="224" mass="24899">MTIIAKEIVDTKDDKCNSRTIVIGWLMKFRAATKPLGLPPPSTGDWSLRSPKPSPLFAVCRRLDSGESDESHGGRYNRYDGVAMSWDERAVTSYTGGLEAVKGELWRLRDPQGKPPGVMGHVELFERGLGFLLSFSHKPAPCGSQLPPPRFLSRDRCKTRRRTKKKTSLAKTGKRRSRSREEDDQNKEMKSIDLNHSERLAVSDAEAVAKVSSSIARSAKEASS</sequence>
<evidence type="ECO:0000313" key="2">
    <source>
        <dbReference type="EMBL" id="KAK9162696.1"/>
    </source>
</evidence>
<evidence type="ECO:0000256" key="1">
    <source>
        <dbReference type="SAM" id="MobiDB-lite"/>
    </source>
</evidence>
<reference evidence="2 3" key="1">
    <citation type="submission" date="2024-01" db="EMBL/GenBank/DDBJ databases">
        <title>Genome assemblies of Stephania.</title>
        <authorList>
            <person name="Yang L."/>
        </authorList>
    </citation>
    <scope>NUCLEOTIDE SEQUENCE [LARGE SCALE GENOMIC DNA]</scope>
    <source>
        <strain evidence="2">YNDBR</strain>
        <tissue evidence="2">Leaf</tissue>
    </source>
</reference>
<name>A0AAP0L1K7_9MAGN</name>
<proteinExistence type="predicted"/>
<dbReference type="AlphaFoldDB" id="A0AAP0L1K7"/>
<feature type="compositionally biased region" description="Basic and acidic residues" evidence="1">
    <location>
        <begin position="186"/>
        <end position="197"/>
    </location>
</feature>
<keyword evidence="3" id="KW-1185">Reference proteome</keyword>
<dbReference type="EMBL" id="JBBNAF010000002">
    <property type="protein sequence ID" value="KAK9162696.1"/>
    <property type="molecule type" value="Genomic_DNA"/>
</dbReference>
<organism evidence="2 3">
    <name type="scientific">Stephania yunnanensis</name>
    <dbReference type="NCBI Taxonomy" id="152371"/>
    <lineage>
        <taxon>Eukaryota</taxon>
        <taxon>Viridiplantae</taxon>
        <taxon>Streptophyta</taxon>
        <taxon>Embryophyta</taxon>
        <taxon>Tracheophyta</taxon>
        <taxon>Spermatophyta</taxon>
        <taxon>Magnoliopsida</taxon>
        <taxon>Ranunculales</taxon>
        <taxon>Menispermaceae</taxon>
        <taxon>Menispermoideae</taxon>
        <taxon>Cissampelideae</taxon>
        <taxon>Stephania</taxon>
    </lineage>
</organism>
<evidence type="ECO:0000313" key="3">
    <source>
        <dbReference type="Proteomes" id="UP001420932"/>
    </source>
</evidence>